<evidence type="ECO:0000313" key="2">
    <source>
        <dbReference type="Proteomes" id="UP000007797"/>
    </source>
</evidence>
<protein>
    <submittedName>
        <fullName evidence="1">Uncharacterized protein</fullName>
    </submittedName>
</protein>
<sequence length="80" mass="9066">MDVVECTKLHFKSPVNDITDFKLTGTFDNGFKVFPMINIEPLEYIHSFTNGNTISSNKSNSYQFIGVSMIAPQWNNMDGQ</sequence>
<dbReference type="GeneID" id="14875537"/>
<organism evidence="1 2">
    <name type="scientific">Cavenderia fasciculata</name>
    <name type="common">Slime mold</name>
    <name type="synonym">Dictyostelium fasciculatum</name>
    <dbReference type="NCBI Taxonomy" id="261658"/>
    <lineage>
        <taxon>Eukaryota</taxon>
        <taxon>Amoebozoa</taxon>
        <taxon>Evosea</taxon>
        <taxon>Eumycetozoa</taxon>
        <taxon>Dictyostelia</taxon>
        <taxon>Acytosteliales</taxon>
        <taxon>Cavenderiaceae</taxon>
        <taxon>Cavenderia</taxon>
    </lineage>
</organism>
<dbReference type="AlphaFoldDB" id="F4PLW7"/>
<accession>F4PLW7</accession>
<dbReference type="Proteomes" id="UP000007797">
    <property type="component" value="Unassembled WGS sequence"/>
</dbReference>
<name>F4PLW7_CACFS</name>
<dbReference type="EMBL" id="GL883008">
    <property type="protein sequence ID" value="EGG23521.1"/>
    <property type="molecule type" value="Genomic_DNA"/>
</dbReference>
<evidence type="ECO:0000313" key="1">
    <source>
        <dbReference type="EMBL" id="EGG23521.1"/>
    </source>
</evidence>
<keyword evidence="2" id="KW-1185">Reference proteome</keyword>
<reference evidence="2" key="1">
    <citation type="journal article" date="2011" name="Genome Res.">
        <title>Phylogeny-wide analysis of social amoeba genomes highlights ancient origins for complex intercellular communication.</title>
        <authorList>
            <person name="Heidel A.J."/>
            <person name="Lawal H.M."/>
            <person name="Felder M."/>
            <person name="Schilde C."/>
            <person name="Helps N.R."/>
            <person name="Tunggal B."/>
            <person name="Rivero F."/>
            <person name="John U."/>
            <person name="Schleicher M."/>
            <person name="Eichinger L."/>
            <person name="Platzer M."/>
            <person name="Noegel A.A."/>
            <person name="Schaap P."/>
            <person name="Gloeckner G."/>
        </authorList>
    </citation>
    <scope>NUCLEOTIDE SEQUENCE [LARGE SCALE GENOMIC DNA]</scope>
    <source>
        <strain evidence="2">SH3</strain>
    </source>
</reference>
<dbReference type="RefSeq" id="XP_004361372.1">
    <property type="nucleotide sequence ID" value="XM_004361315.1"/>
</dbReference>
<dbReference type="KEGG" id="dfa:DFA_05654"/>
<gene>
    <name evidence="1" type="ORF">DFA_05654</name>
</gene>
<proteinExistence type="predicted"/>